<name>A0ABW5JZ88_9FLAO</name>
<keyword evidence="4" id="KW-1185">Reference proteome</keyword>
<evidence type="ECO:0000313" key="3">
    <source>
        <dbReference type="EMBL" id="MFD2541883.1"/>
    </source>
</evidence>
<keyword evidence="1" id="KW-0472">Membrane</keyword>
<dbReference type="EMBL" id="JBHULM010000007">
    <property type="protein sequence ID" value="MFD2541883.1"/>
    <property type="molecule type" value="Genomic_DNA"/>
</dbReference>
<proteinExistence type="predicted"/>
<reference evidence="4" key="1">
    <citation type="journal article" date="2019" name="Int. J. Syst. Evol. Microbiol.">
        <title>The Global Catalogue of Microorganisms (GCM) 10K type strain sequencing project: providing services to taxonomists for standard genome sequencing and annotation.</title>
        <authorList>
            <consortium name="The Broad Institute Genomics Platform"/>
            <consortium name="The Broad Institute Genome Sequencing Center for Infectious Disease"/>
            <person name="Wu L."/>
            <person name="Ma J."/>
        </authorList>
    </citation>
    <scope>NUCLEOTIDE SEQUENCE [LARGE SCALE GENOMIC DNA]</scope>
    <source>
        <strain evidence="4">KCTC 42808</strain>
    </source>
</reference>
<feature type="transmembrane region" description="Helical" evidence="1">
    <location>
        <begin position="65"/>
        <end position="86"/>
    </location>
</feature>
<evidence type="ECO:0000259" key="2">
    <source>
        <dbReference type="Pfam" id="PF13239"/>
    </source>
</evidence>
<dbReference type="Pfam" id="PF13239">
    <property type="entry name" value="2TM"/>
    <property type="match status" value="1"/>
</dbReference>
<gene>
    <name evidence="3" type="ORF">ACFSSB_06075</name>
</gene>
<sequence length="110" mass="13353">MEVIMDTNHFNNDRIEKARKQVKRIKGFYSHLMMYVLINVMLVFINIKNLDPGESYFQWRNFITLGTWGIAILIHAVSVFLPNFVFGSKWEERKIKQFMQEEEEKRQHWN</sequence>
<accession>A0ABW5JZ88</accession>
<feature type="domain" description="2TM" evidence="2">
    <location>
        <begin position="16"/>
        <end position="99"/>
    </location>
</feature>
<dbReference type="InterPro" id="IPR025698">
    <property type="entry name" value="2TM_dom"/>
</dbReference>
<feature type="transmembrane region" description="Helical" evidence="1">
    <location>
        <begin position="27"/>
        <end position="45"/>
    </location>
</feature>
<dbReference type="Proteomes" id="UP001597467">
    <property type="component" value="Unassembled WGS sequence"/>
</dbReference>
<organism evidence="3 4">
    <name type="scientific">Lacinutrix gracilariae</name>
    <dbReference type="NCBI Taxonomy" id="1747198"/>
    <lineage>
        <taxon>Bacteria</taxon>
        <taxon>Pseudomonadati</taxon>
        <taxon>Bacteroidota</taxon>
        <taxon>Flavobacteriia</taxon>
        <taxon>Flavobacteriales</taxon>
        <taxon>Flavobacteriaceae</taxon>
        <taxon>Lacinutrix</taxon>
    </lineage>
</organism>
<evidence type="ECO:0000256" key="1">
    <source>
        <dbReference type="SAM" id="Phobius"/>
    </source>
</evidence>
<evidence type="ECO:0000313" key="4">
    <source>
        <dbReference type="Proteomes" id="UP001597467"/>
    </source>
</evidence>
<comment type="caution">
    <text evidence="3">The sequence shown here is derived from an EMBL/GenBank/DDBJ whole genome shotgun (WGS) entry which is preliminary data.</text>
</comment>
<keyword evidence="1" id="KW-0812">Transmembrane</keyword>
<protein>
    <submittedName>
        <fullName evidence="3">2TM domain-containing protein</fullName>
    </submittedName>
</protein>
<keyword evidence="1" id="KW-1133">Transmembrane helix</keyword>